<keyword evidence="2" id="KW-1185">Reference proteome</keyword>
<reference evidence="2" key="1">
    <citation type="submission" date="2016-10" db="EMBL/GenBank/DDBJ databases">
        <title>Frankia sp. NRRL B-16386 Genome sequencing.</title>
        <authorList>
            <person name="Ghodhbane-Gtari F."/>
            <person name="Swanson E."/>
            <person name="Gueddou A."/>
            <person name="Hezbri K."/>
            <person name="Ktari K."/>
            <person name="Nouioui I."/>
            <person name="Morris K."/>
            <person name="Simpson S."/>
            <person name="Abebe-Akele F."/>
            <person name="Thomas K."/>
            <person name="Gtari M."/>
            <person name="Tisa L.S."/>
        </authorList>
    </citation>
    <scope>NUCLEOTIDE SEQUENCE [LARGE SCALE GENOMIC DNA]</scope>
    <source>
        <strain evidence="2">NRRL B-16386</strain>
    </source>
</reference>
<dbReference type="STRING" id="1834516.BL253_16530"/>
<organism evidence="1 2">
    <name type="scientific">Pseudofrankia asymbiotica</name>
    <dbReference type="NCBI Taxonomy" id="1834516"/>
    <lineage>
        <taxon>Bacteria</taxon>
        <taxon>Bacillati</taxon>
        <taxon>Actinomycetota</taxon>
        <taxon>Actinomycetes</taxon>
        <taxon>Frankiales</taxon>
        <taxon>Frankiaceae</taxon>
        <taxon>Pseudofrankia</taxon>
    </lineage>
</organism>
<evidence type="ECO:0000313" key="2">
    <source>
        <dbReference type="Proteomes" id="UP000188929"/>
    </source>
</evidence>
<sequence length="192" mass="20586">MHRLSSTVVCVVGPDPAAAPDKIARSVMAPLASATNVTVVLPDDTLPPGARAAAAWQDCRAVATPYVVHDADPLAEVAAAWVARYDEAGQVGDLEIAVSAAIARFRRGEVDMPDSLVLLDPDGWPPTRRHWYLGVLAAAAPTRVVPVRSDARELRRTLAALPAGRWWPEPSERLLDGIDRVVPDRVGLPVRT</sequence>
<gene>
    <name evidence="1" type="ORF">BL253_16530</name>
</gene>
<dbReference type="AlphaFoldDB" id="A0A1V2I9Z0"/>
<evidence type="ECO:0000313" key="1">
    <source>
        <dbReference type="EMBL" id="ONH29479.1"/>
    </source>
</evidence>
<protein>
    <submittedName>
        <fullName evidence="1">Uncharacterized protein</fullName>
    </submittedName>
</protein>
<proteinExistence type="predicted"/>
<accession>A0A1V2I9Z0</accession>
<dbReference type="EMBL" id="MOMC01000032">
    <property type="protein sequence ID" value="ONH29479.1"/>
    <property type="molecule type" value="Genomic_DNA"/>
</dbReference>
<dbReference type="Proteomes" id="UP000188929">
    <property type="component" value="Unassembled WGS sequence"/>
</dbReference>
<comment type="caution">
    <text evidence="1">The sequence shown here is derived from an EMBL/GenBank/DDBJ whole genome shotgun (WGS) entry which is preliminary data.</text>
</comment>
<dbReference type="RefSeq" id="WP_241834865.1">
    <property type="nucleotide sequence ID" value="NZ_MOMC01000032.1"/>
</dbReference>
<name>A0A1V2I9Z0_9ACTN</name>